<dbReference type="SMART" id="SM01232">
    <property type="entry name" value="H2TH"/>
    <property type="match status" value="1"/>
</dbReference>
<name>A0A2H3CMZ6_9AGAR</name>
<keyword evidence="8" id="KW-0511">Multifunctional enzyme</keyword>
<dbReference type="PROSITE" id="PS51068">
    <property type="entry name" value="FPG_CAT"/>
    <property type="match status" value="1"/>
</dbReference>
<keyword evidence="3" id="KW-0227">DNA damage</keyword>
<dbReference type="Pfam" id="PF01149">
    <property type="entry name" value="Fapy_DNA_glyco"/>
    <property type="match status" value="1"/>
</dbReference>
<feature type="domain" description="Formamidopyrimidine-DNA glycosylase catalytic" evidence="12">
    <location>
        <begin position="2"/>
        <end position="138"/>
    </location>
</feature>
<dbReference type="PROSITE" id="PS50042">
    <property type="entry name" value="CNMP_BINDING_3"/>
    <property type="match status" value="1"/>
</dbReference>
<dbReference type="GO" id="GO:0008534">
    <property type="term" value="F:oxidized purine nucleobase lesion DNA N-glycosylase activity"/>
    <property type="evidence" value="ECO:0007669"/>
    <property type="project" value="UniProtKB-EC"/>
</dbReference>
<dbReference type="GO" id="GO:0003906">
    <property type="term" value="F:DNA-(apurinic or apyrimidinic site) endonuclease activity"/>
    <property type="evidence" value="ECO:0007669"/>
    <property type="project" value="InterPro"/>
</dbReference>
<dbReference type="Pfam" id="PF06831">
    <property type="entry name" value="H2TH"/>
    <property type="match status" value="1"/>
</dbReference>
<evidence type="ECO:0000256" key="6">
    <source>
        <dbReference type="ARBA" id="ARBA00023204"/>
    </source>
</evidence>
<dbReference type="InterPro" id="IPR000595">
    <property type="entry name" value="cNMP-bd_dom"/>
</dbReference>
<dbReference type="SUPFAM" id="SSF46946">
    <property type="entry name" value="S13-like H2TH domain"/>
    <property type="match status" value="1"/>
</dbReference>
<comment type="similarity">
    <text evidence="2">Belongs to the FPG family.</text>
</comment>
<evidence type="ECO:0000313" key="14">
    <source>
        <dbReference type="Proteomes" id="UP000218334"/>
    </source>
</evidence>
<evidence type="ECO:0000256" key="4">
    <source>
        <dbReference type="ARBA" id="ARBA00022801"/>
    </source>
</evidence>
<accession>A0A2H3CMZ6</accession>
<evidence type="ECO:0000256" key="10">
    <source>
        <dbReference type="SAM" id="MobiDB-lite"/>
    </source>
</evidence>
<keyword evidence="7" id="KW-0456">Lyase</keyword>
<dbReference type="Proteomes" id="UP000218334">
    <property type="component" value="Unassembled WGS sequence"/>
</dbReference>
<dbReference type="CDD" id="cd08972">
    <property type="entry name" value="PF_Nei_N"/>
    <property type="match status" value="1"/>
</dbReference>
<dbReference type="Gene3D" id="3.20.190.10">
    <property type="entry name" value="MutM-like, N-terminal"/>
    <property type="match status" value="1"/>
</dbReference>
<evidence type="ECO:0000256" key="3">
    <source>
        <dbReference type="ARBA" id="ARBA00022763"/>
    </source>
</evidence>
<evidence type="ECO:0000256" key="2">
    <source>
        <dbReference type="ARBA" id="ARBA00009409"/>
    </source>
</evidence>
<dbReference type="InterPro" id="IPR010979">
    <property type="entry name" value="Ribosomal_uS13-like_H2TH"/>
</dbReference>
<dbReference type="GO" id="GO:0008270">
    <property type="term" value="F:zinc ion binding"/>
    <property type="evidence" value="ECO:0007669"/>
    <property type="project" value="InterPro"/>
</dbReference>
<keyword evidence="9" id="KW-0326">Glycosidase</keyword>
<dbReference type="PANTHER" id="PTHR22993:SF9">
    <property type="entry name" value="FORMAMIDOPYRIMIDINE-DNA GLYCOSYLASE"/>
    <property type="match status" value="1"/>
</dbReference>
<evidence type="ECO:0000259" key="11">
    <source>
        <dbReference type="PROSITE" id="PS50042"/>
    </source>
</evidence>
<dbReference type="SMART" id="SM00898">
    <property type="entry name" value="Fapy_DNA_glyco"/>
    <property type="match status" value="1"/>
</dbReference>
<evidence type="ECO:0000256" key="1">
    <source>
        <dbReference type="ARBA" id="ARBA00001668"/>
    </source>
</evidence>
<evidence type="ECO:0000256" key="7">
    <source>
        <dbReference type="ARBA" id="ARBA00023239"/>
    </source>
</evidence>
<dbReference type="SUPFAM" id="SSF81624">
    <property type="entry name" value="N-terminal domain of MutM-like DNA repair proteins"/>
    <property type="match status" value="1"/>
</dbReference>
<comment type="catalytic activity">
    <reaction evidence="1">
        <text>Hydrolysis of DNA containing ring-opened 7-methylguanine residues, releasing 2,6-diamino-4-hydroxy-5-(N-methyl)formamidopyrimidine.</text>
        <dbReference type="EC" id="3.2.2.23"/>
    </reaction>
</comment>
<dbReference type="PANTHER" id="PTHR22993">
    <property type="entry name" value="FORMAMIDOPYRIMIDINE-DNA GLYCOSYLASE"/>
    <property type="match status" value="1"/>
</dbReference>
<dbReference type="InterPro" id="IPR015886">
    <property type="entry name" value="H2TH_FPG"/>
</dbReference>
<dbReference type="GO" id="GO:0006284">
    <property type="term" value="P:base-excision repair"/>
    <property type="evidence" value="ECO:0007669"/>
    <property type="project" value="InterPro"/>
</dbReference>
<feature type="region of interest" description="Disordered" evidence="10">
    <location>
        <begin position="292"/>
        <end position="360"/>
    </location>
</feature>
<evidence type="ECO:0000256" key="9">
    <source>
        <dbReference type="ARBA" id="ARBA00023295"/>
    </source>
</evidence>
<dbReference type="InterPro" id="IPR012319">
    <property type="entry name" value="FPG_cat"/>
</dbReference>
<dbReference type="STRING" id="1076256.A0A2H3CMZ6"/>
<organism evidence="13 14">
    <name type="scientific">Armillaria solidipes</name>
    <dbReference type="NCBI Taxonomy" id="1076256"/>
    <lineage>
        <taxon>Eukaryota</taxon>
        <taxon>Fungi</taxon>
        <taxon>Dikarya</taxon>
        <taxon>Basidiomycota</taxon>
        <taxon>Agaricomycotina</taxon>
        <taxon>Agaricomycetes</taxon>
        <taxon>Agaricomycetidae</taxon>
        <taxon>Agaricales</taxon>
        <taxon>Marasmiineae</taxon>
        <taxon>Physalacriaceae</taxon>
        <taxon>Armillaria</taxon>
    </lineage>
</organism>
<evidence type="ECO:0000256" key="5">
    <source>
        <dbReference type="ARBA" id="ARBA00023125"/>
    </source>
</evidence>
<keyword evidence="5" id="KW-0238">DNA-binding</keyword>
<dbReference type="GO" id="GO:0003684">
    <property type="term" value="F:damaged DNA binding"/>
    <property type="evidence" value="ECO:0007669"/>
    <property type="project" value="InterPro"/>
</dbReference>
<dbReference type="InterPro" id="IPR035937">
    <property type="entry name" value="FPG_N"/>
</dbReference>
<dbReference type="GO" id="GO:0005634">
    <property type="term" value="C:nucleus"/>
    <property type="evidence" value="ECO:0007669"/>
    <property type="project" value="TreeGrafter"/>
</dbReference>
<keyword evidence="6" id="KW-0234">DNA repair</keyword>
<dbReference type="AlphaFoldDB" id="A0A2H3CMZ6"/>
<dbReference type="FunFam" id="1.10.8.50:FF:000009">
    <property type="entry name" value="Formamidopyrimidine-DNA glycosylase"/>
    <property type="match status" value="1"/>
</dbReference>
<reference evidence="14" key="1">
    <citation type="journal article" date="2017" name="Nat. Ecol. Evol.">
        <title>Genome expansion and lineage-specific genetic innovations in the forest pathogenic fungi Armillaria.</title>
        <authorList>
            <person name="Sipos G."/>
            <person name="Prasanna A.N."/>
            <person name="Walter M.C."/>
            <person name="O'Connor E."/>
            <person name="Balint B."/>
            <person name="Krizsan K."/>
            <person name="Kiss B."/>
            <person name="Hess J."/>
            <person name="Varga T."/>
            <person name="Slot J."/>
            <person name="Riley R."/>
            <person name="Boka B."/>
            <person name="Rigling D."/>
            <person name="Barry K."/>
            <person name="Lee J."/>
            <person name="Mihaltcheva S."/>
            <person name="LaButti K."/>
            <person name="Lipzen A."/>
            <person name="Waldron R."/>
            <person name="Moloney N.M."/>
            <person name="Sperisen C."/>
            <person name="Kredics L."/>
            <person name="Vagvoelgyi C."/>
            <person name="Patrignani A."/>
            <person name="Fitzpatrick D."/>
            <person name="Nagy I."/>
            <person name="Doyle S."/>
            <person name="Anderson J.B."/>
            <person name="Grigoriev I.V."/>
            <person name="Gueldener U."/>
            <person name="Muensterkoetter M."/>
            <person name="Nagy L.G."/>
        </authorList>
    </citation>
    <scope>NUCLEOTIDE SEQUENCE [LARGE SCALE GENOMIC DNA]</scope>
    <source>
        <strain evidence="14">28-4</strain>
    </source>
</reference>
<feature type="domain" description="Cyclic nucleotide-binding" evidence="11">
    <location>
        <begin position="49"/>
        <end position="101"/>
    </location>
</feature>
<gene>
    <name evidence="13" type="ORF">ARMSODRAFT_948501</name>
</gene>
<keyword evidence="4" id="KW-0378">Hydrolase</keyword>
<evidence type="ECO:0000256" key="8">
    <source>
        <dbReference type="ARBA" id="ARBA00023268"/>
    </source>
</evidence>
<protein>
    <submittedName>
        <fullName evidence="13">AtMMH-1</fullName>
    </submittedName>
</protein>
<evidence type="ECO:0000313" key="13">
    <source>
        <dbReference type="EMBL" id="PBK76676.1"/>
    </source>
</evidence>
<sequence>MPELPEVERASKLIRTVGLGKKIVRVESFEDAIVYSGTTHTEFARELTGRTIDNVGRYGKVFYLELSGDGRMPVMHFGMTGMLQVKGQLATYYKETPRTASTDWPPRFVKFILHLEATSDAGTTDTIELAFLDARRLGRIRLCSSPTKEPPISELGFDPILSMPSLEAFLKLVVKRSCPIKALLLDQSFSAGVGNWVADEILYHAHVHPEQRCNTLTEEQVARLREKMVYVCETAVEANADDTKFPDNWLFKHRWGKGKKAAHNMVLPSGEPATIKWITVGGRTSAFVFELQTTPPGPARTSRKRVQKREEADDSDLPPLTESESEEPPAKRLTRSRSQKTDVSSPRKGNLSRASKKREK</sequence>
<dbReference type="EMBL" id="KZ293416">
    <property type="protein sequence ID" value="PBK76676.1"/>
    <property type="molecule type" value="Genomic_DNA"/>
</dbReference>
<keyword evidence="14" id="KW-1185">Reference proteome</keyword>
<dbReference type="Gene3D" id="1.10.8.50">
    <property type="match status" value="1"/>
</dbReference>
<evidence type="ECO:0000259" key="12">
    <source>
        <dbReference type="PROSITE" id="PS51068"/>
    </source>
</evidence>
<dbReference type="GO" id="GO:0016829">
    <property type="term" value="F:lyase activity"/>
    <property type="evidence" value="ECO:0007669"/>
    <property type="project" value="UniProtKB-KW"/>
</dbReference>
<proteinExistence type="inferred from homology"/>